<dbReference type="Proteomes" id="UP000182427">
    <property type="component" value="Chromosome I"/>
</dbReference>
<organism evidence="11 12">
    <name type="scientific">Terriglobus roseus</name>
    <dbReference type="NCBI Taxonomy" id="392734"/>
    <lineage>
        <taxon>Bacteria</taxon>
        <taxon>Pseudomonadati</taxon>
        <taxon>Acidobacteriota</taxon>
        <taxon>Terriglobia</taxon>
        <taxon>Terriglobales</taxon>
        <taxon>Acidobacteriaceae</taxon>
        <taxon>Terriglobus</taxon>
    </lineage>
</organism>
<name>A0A1G7NRR1_9BACT</name>
<dbReference type="PANTHER" id="PTHR32294:SF4">
    <property type="entry name" value="ERROR-PRONE DNA POLYMERASE"/>
    <property type="match status" value="1"/>
</dbReference>
<comment type="catalytic activity">
    <reaction evidence="9">
        <text>DNA(n) + a 2'-deoxyribonucleoside 5'-triphosphate = DNA(n+1) + diphosphate</text>
        <dbReference type="Rhea" id="RHEA:22508"/>
        <dbReference type="Rhea" id="RHEA-COMP:17339"/>
        <dbReference type="Rhea" id="RHEA-COMP:17340"/>
        <dbReference type="ChEBI" id="CHEBI:33019"/>
        <dbReference type="ChEBI" id="CHEBI:61560"/>
        <dbReference type="ChEBI" id="CHEBI:173112"/>
        <dbReference type="EC" id="2.7.7.7"/>
    </reaction>
</comment>
<dbReference type="Gene3D" id="1.10.150.870">
    <property type="match status" value="1"/>
</dbReference>
<reference evidence="11 12" key="1">
    <citation type="submission" date="2016-10" db="EMBL/GenBank/DDBJ databases">
        <authorList>
            <person name="de Groot N.N."/>
        </authorList>
    </citation>
    <scope>NUCLEOTIDE SEQUENCE [LARGE SCALE GENOMIC DNA]</scope>
    <source>
        <strain evidence="11 12">GAS232</strain>
    </source>
</reference>
<evidence type="ECO:0000313" key="12">
    <source>
        <dbReference type="Proteomes" id="UP000182427"/>
    </source>
</evidence>
<proteinExistence type="inferred from homology"/>
<dbReference type="InterPro" id="IPR023073">
    <property type="entry name" value="DnaE2"/>
</dbReference>
<dbReference type="RefSeq" id="WP_083346065.1">
    <property type="nucleotide sequence ID" value="NZ_LT629690.1"/>
</dbReference>
<feature type="domain" description="Polymerase/histidinol phosphatase N-terminal" evidence="10">
    <location>
        <begin position="8"/>
        <end position="75"/>
    </location>
</feature>
<dbReference type="InterPro" id="IPR029460">
    <property type="entry name" value="DNAPol_HHH"/>
</dbReference>
<dbReference type="InterPro" id="IPR004013">
    <property type="entry name" value="PHP_dom"/>
</dbReference>
<keyword evidence="6" id="KW-0227">DNA damage</keyword>
<keyword evidence="12" id="KW-1185">Reference proteome</keyword>
<dbReference type="Pfam" id="PF17657">
    <property type="entry name" value="DNA_pol3_finger"/>
    <property type="match status" value="1"/>
</dbReference>
<evidence type="ECO:0000256" key="8">
    <source>
        <dbReference type="ARBA" id="ARBA00023204"/>
    </source>
</evidence>
<evidence type="ECO:0000313" key="11">
    <source>
        <dbReference type="EMBL" id="SDF76653.1"/>
    </source>
</evidence>
<dbReference type="Pfam" id="PF14579">
    <property type="entry name" value="HHH_6"/>
    <property type="match status" value="1"/>
</dbReference>
<dbReference type="InterPro" id="IPR040982">
    <property type="entry name" value="DNA_pol3_finger"/>
</dbReference>
<evidence type="ECO:0000256" key="2">
    <source>
        <dbReference type="ARBA" id="ARBA00022490"/>
    </source>
</evidence>
<dbReference type="EC" id="2.7.7.7" evidence="1"/>
<keyword evidence="7" id="KW-0239">DNA-directed DNA polymerase</keyword>
<dbReference type="InterPro" id="IPR003141">
    <property type="entry name" value="Pol/His_phosphatase_N"/>
</dbReference>
<dbReference type="SMART" id="SM00481">
    <property type="entry name" value="POLIIIAc"/>
    <property type="match status" value="1"/>
</dbReference>
<sequence length="1072" mass="120148">MTDVGEYVELHASSAFSFLEGASQPEDLIKAAFQEDMAAIALLDRNGFYGSARFHTSAKENDVRAHVGAEISVADFGMKLVPPLGLPDQYPARPARVPLLCTSRVGYQNLCQMITRFKMRETTKCEGVALLDDLKEFRAGLICMTGGDEGVLAAALTRGGESEGRRCVEQLVDVYGPHNVYVELQRHGIRAQEARNQAALRIAESLKLPIVATNGVRYATPYDREVLDVFTSIQNHVSLDDAGRLLQCNSQRFVRNARTMHHLFRDLPEALDNTLLISQRLKFELNDLGYEFPCYTTNTGEPMEIYLRKRVAEGMALRYGAKRNSELYKRAQTQAERELTLIEKLGFAGYFLIVWDIVQYCRSSDILVQGRGSAANSVVCYALQITAIDPIGMDLLFERFLNENRNEWPDIDLDLPSGDKREQAIQYIYTRYGELGAAMAANVISYRGKSAAREVGKALGFDEETLGRLSGLIGHWEWRKKDETLKDNFRHAGFDPSHWRIAKYVELCERLQDLPRHLGQHSGGMIVCQGQLNKVVPLERASMRGRSVVQWDKEDCADLGLIKIDLLGLGMMAVMKDCITLIPQHYGDEVDLAHMPEDKEVYETLSRADTVGMFQVESRAQMASLPRNNPKEFYDLVVQVAIIRPGPIVGKMMHPYMRRRQGKEKVTYPLDELEPVLKRTLGVPLFQEQLLKIAMVVGNFSGAEAEELRKAVGMRRSWKRMEELMVKLRAGMQTNKIAPATQDVIVQSIQSFALYGFPESHAASFALIAYASAYFKVKYLAAFTCAMLNNQPMGFYSAAVLVKDAQRHGLKVRYIDAQTSEVACTVQAEHDGSLSLQLGLNYVRGLKRSSATSLVDERKAHGHFRSVNDLSLRVPCLTRGDLTQLARIGALNSFSDVEHRRDAIWQVEQAARAVGPLLRAVDVQKEQYVSPLKRMTTGDRLVSDYAGTGLTTSAHPMAYWRAQLRHEGLLNSTELRSVEDGTFVAIAGAIIARQRPGTALGFIFLSMEDEAGIANIVIHPDLYDRYRVLVTRAKFLKVYGQLQNQDSVIHIKAKSLEAFSADPVDIRSHDFH</sequence>
<dbReference type="Gene3D" id="3.20.20.140">
    <property type="entry name" value="Metal-dependent hydrolases"/>
    <property type="match status" value="1"/>
</dbReference>
<evidence type="ECO:0000256" key="9">
    <source>
        <dbReference type="ARBA" id="ARBA00049244"/>
    </source>
</evidence>
<dbReference type="HAMAP" id="MF_01902">
    <property type="entry name" value="DNApol_error_prone"/>
    <property type="match status" value="1"/>
</dbReference>
<keyword evidence="8" id="KW-0234">DNA repair</keyword>
<dbReference type="PANTHER" id="PTHR32294">
    <property type="entry name" value="DNA POLYMERASE III SUBUNIT ALPHA"/>
    <property type="match status" value="1"/>
</dbReference>
<evidence type="ECO:0000256" key="1">
    <source>
        <dbReference type="ARBA" id="ARBA00012417"/>
    </source>
</evidence>
<dbReference type="InterPro" id="IPR011708">
    <property type="entry name" value="DNA_pol3_alpha_NTPase_dom"/>
</dbReference>
<dbReference type="EMBL" id="LT629690">
    <property type="protein sequence ID" value="SDF76653.1"/>
    <property type="molecule type" value="Genomic_DNA"/>
</dbReference>
<evidence type="ECO:0000256" key="6">
    <source>
        <dbReference type="ARBA" id="ARBA00022763"/>
    </source>
</evidence>
<evidence type="ECO:0000256" key="4">
    <source>
        <dbReference type="ARBA" id="ARBA00022695"/>
    </source>
</evidence>
<dbReference type="Pfam" id="PF02811">
    <property type="entry name" value="PHP"/>
    <property type="match status" value="1"/>
</dbReference>
<dbReference type="GO" id="GO:0008408">
    <property type="term" value="F:3'-5' exonuclease activity"/>
    <property type="evidence" value="ECO:0007669"/>
    <property type="project" value="InterPro"/>
</dbReference>
<protein>
    <recommendedName>
        <fullName evidence="1">DNA-directed DNA polymerase</fullName>
        <ecNumber evidence="1">2.7.7.7</ecNumber>
    </recommendedName>
</protein>
<dbReference type="GO" id="GO:0006281">
    <property type="term" value="P:DNA repair"/>
    <property type="evidence" value="ECO:0007669"/>
    <property type="project" value="UniProtKB-KW"/>
</dbReference>
<dbReference type="InterPro" id="IPR016195">
    <property type="entry name" value="Pol/histidinol_Pase-like"/>
</dbReference>
<dbReference type="CDD" id="cd04485">
    <property type="entry name" value="DnaE_OBF"/>
    <property type="match status" value="1"/>
</dbReference>
<evidence type="ECO:0000256" key="5">
    <source>
        <dbReference type="ARBA" id="ARBA00022705"/>
    </source>
</evidence>
<dbReference type="Pfam" id="PF07733">
    <property type="entry name" value="DNA_pol3_alpha"/>
    <property type="match status" value="1"/>
</dbReference>
<dbReference type="NCBIfam" id="NF004225">
    <property type="entry name" value="PRK05672.1"/>
    <property type="match status" value="1"/>
</dbReference>
<dbReference type="GO" id="GO:0003887">
    <property type="term" value="F:DNA-directed DNA polymerase activity"/>
    <property type="evidence" value="ECO:0007669"/>
    <property type="project" value="UniProtKB-KW"/>
</dbReference>
<dbReference type="GO" id="GO:0006260">
    <property type="term" value="P:DNA replication"/>
    <property type="evidence" value="ECO:0007669"/>
    <property type="project" value="UniProtKB-KW"/>
</dbReference>
<evidence type="ECO:0000256" key="3">
    <source>
        <dbReference type="ARBA" id="ARBA00022679"/>
    </source>
</evidence>
<keyword evidence="2" id="KW-0963">Cytoplasm</keyword>
<dbReference type="SUPFAM" id="SSF89550">
    <property type="entry name" value="PHP domain-like"/>
    <property type="match status" value="1"/>
</dbReference>
<gene>
    <name evidence="11" type="ORF">SAMN05444167_3243</name>
</gene>
<keyword evidence="5" id="KW-0235">DNA replication</keyword>
<dbReference type="AlphaFoldDB" id="A0A1G7NRR1"/>
<dbReference type="InterPro" id="IPR004805">
    <property type="entry name" value="DnaE2/DnaE/PolC"/>
</dbReference>
<evidence type="ECO:0000256" key="7">
    <source>
        <dbReference type="ARBA" id="ARBA00022932"/>
    </source>
</evidence>
<keyword evidence="4" id="KW-0548">Nucleotidyltransferase</keyword>
<dbReference type="NCBIfam" id="TIGR00594">
    <property type="entry name" value="polc"/>
    <property type="match status" value="1"/>
</dbReference>
<evidence type="ECO:0000259" key="10">
    <source>
        <dbReference type="SMART" id="SM00481"/>
    </source>
</evidence>
<accession>A0A1G7NRR1</accession>
<dbReference type="OrthoDB" id="9803237at2"/>
<keyword evidence="3" id="KW-0808">Transferase</keyword>